<gene>
    <name evidence="1" type="ORF">Vadar_020272</name>
</gene>
<dbReference type="EMBL" id="CM037152">
    <property type="protein sequence ID" value="KAH7834849.1"/>
    <property type="molecule type" value="Genomic_DNA"/>
</dbReference>
<protein>
    <submittedName>
        <fullName evidence="1">Uncharacterized protein</fullName>
    </submittedName>
</protein>
<proteinExistence type="predicted"/>
<evidence type="ECO:0000313" key="1">
    <source>
        <dbReference type="EMBL" id="KAH7834849.1"/>
    </source>
</evidence>
<evidence type="ECO:0000313" key="2">
    <source>
        <dbReference type="Proteomes" id="UP000828048"/>
    </source>
</evidence>
<organism evidence="1 2">
    <name type="scientific">Vaccinium darrowii</name>
    <dbReference type="NCBI Taxonomy" id="229202"/>
    <lineage>
        <taxon>Eukaryota</taxon>
        <taxon>Viridiplantae</taxon>
        <taxon>Streptophyta</taxon>
        <taxon>Embryophyta</taxon>
        <taxon>Tracheophyta</taxon>
        <taxon>Spermatophyta</taxon>
        <taxon>Magnoliopsida</taxon>
        <taxon>eudicotyledons</taxon>
        <taxon>Gunneridae</taxon>
        <taxon>Pentapetalae</taxon>
        <taxon>asterids</taxon>
        <taxon>Ericales</taxon>
        <taxon>Ericaceae</taxon>
        <taxon>Vaccinioideae</taxon>
        <taxon>Vaccinieae</taxon>
        <taxon>Vaccinium</taxon>
    </lineage>
</organism>
<keyword evidence="2" id="KW-1185">Reference proteome</keyword>
<sequence>MNDERRQRRPSSNATTPDCNPGDQHHRRTPPLPYDAAVEHHHCPSSSSLQRPHCPSSAFAASYTHAFKLMRARAKCTSQGRKEWMKTSNILLDENFNAKLSDFRLPRQGPVQGSVAGLSHVSTSVSNHDVKFWEYQTIQKPMKTDGARMKIRKVTHGPSIQAWRRGSKPLERPAKNGKKRC</sequence>
<dbReference type="Proteomes" id="UP000828048">
    <property type="component" value="Chromosome 2"/>
</dbReference>
<reference evidence="1 2" key="1">
    <citation type="journal article" date="2021" name="Hortic Res">
        <title>High-quality reference genome and annotation aids understanding of berry development for evergreen blueberry (Vaccinium darrowii).</title>
        <authorList>
            <person name="Yu J."/>
            <person name="Hulse-Kemp A.M."/>
            <person name="Babiker E."/>
            <person name="Staton M."/>
        </authorList>
    </citation>
    <scope>NUCLEOTIDE SEQUENCE [LARGE SCALE GENOMIC DNA]</scope>
    <source>
        <strain evidence="2">cv. NJ 8807/NJ 8810</strain>
        <tissue evidence="1">Young leaf</tissue>
    </source>
</reference>
<comment type="caution">
    <text evidence="1">The sequence shown here is derived from an EMBL/GenBank/DDBJ whole genome shotgun (WGS) entry which is preliminary data.</text>
</comment>
<accession>A0ACB7X288</accession>
<name>A0ACB7X288_9ERIC</name>